<dbReference type="NCBIfam" id="TIGR00762">
    <property type="entry name" value="DegV"/>
    <property type="match status" value="1"/>
</dbReference>
<dbReference type="PROSITE" id="PS51482">
    <property type="entry name" value="DEGV"/>
    <property type="match status" value="1"/>
</dbReference>
<dbReference type="Proteomes" id="UP000051330">
    <property type="component" value="Unassembled WGS sequence"/>
</dbReference>
<accession>A0A0R1N1C6</accession>
<keyword evidence="2" id="KW-0446">Lipid-binding</keyword>
<protein>
    <submittedName>
        <fullName evidence="3">EDD domain protein, DegV family</fullName>
    </submittedName>
</protein>
<dbReference type="GO" id="GO:0008289">
    <property type="term" value="F:lipid binding"/>
    <property type="evidence" value="ECO:0007669"/>
    <property type="project" value="UniProtKB-KW"/>
</dbReference>
<dbReference type="STRING" id="1423792.FD09_GL001222"/>
<dbReference type="RefSeq" id="WP_057817930.1">
    <property type="nucleotide sequence ID" value="NZ_AZEC01000002.1"/>
</dbReference>
<dbReference type="SUPFAM" id="SSF82549">
    <property type="entry name" value="DAK1/DegV-like"/>
    <property type="match status" value="1"/>
</dbReference>
<dbReference type="Gene3D" id="3.40.50.10170">
    <property type="match status" value="1"/>
</dbReference>
<dbReference type="OrthoDB" id="9775494at2"/>
<name>A0A0R1N1C6_9LACO</name>
<comment type="caution">
    <text evidence="3">The sequence shown here is derived from an EMBL/GenBank/DDBJ whole genome shotgun (WGS) entry which is preliminary data.</text>
</comment>
<dbReference type="PANTHER" id="PTHR33434:SF2">
    <property type="entry name" value="FATTY ACID-BINDING PROTEIN TM_1468"/>
    <property type="match status" value="1"/>
</dbReference>
<dbReference type="AlphaFoldDB" id="A0A0R1N1C6"/>
<dbReference type="PATRIC" id="fig|1423792.3.peg.1241"/>
<gene>
    <name evidence="3" type="ORF">FD09_GL001222</name>
</gene>
<evidence type="ECO:0000256" key="1">
    <source>
        <dbReference type="ARBA" id="ARBA00003238"/>
    </source>
</evidence>
<sequence>MKTAIVTDSTAYLTPEEAAAHHIIVVPQTIHWGENTYHDLVDISFTEFYDRLVTAPVQPTTSFPSLGEMEKVFKQLVKEGYDSVICLVISSGISSYAENLKAFGEHFDALRVVTYDSHITCAGLRYMDLLAATMVSQDNTIDEIVEALETMRARMGVRFMVDDLSHLRRTGRLSSVSATIGGLLKVKPILSMDIQDKGKIEAIAKERQAKKAYEHIKRDFAQAIEDVNYPVRVTVFDADEPKMKAEWVKDLTASFPQVHVDQSIIGPVIGVHTGKGAMAIIWTQDYHDLAQQYQK</sequence>
<organism evidence="3 4">
    <name type="scientific">Schleiferilactobacillus perolens DSM 12744</name>
    <dbReference type="NCBI Taxonomy" id="1423792"/>
    <lineage>
        <taxon>Bacteria</taxon>
        <taxon>Bacillati</taxon>
        <taxon>Bacillota</taxon>
        <taxon>Bacilli</taxon>
        <taxon>Lactobacillales</taxon>
        <taxon>Lactobacillaceae</taxon>
        <taxon>Schleiferilactobacillus</taxon>
    </lineage>
</organism>
<dbReference type="Gene3D" id="3.30.1180.10">
    <property type="match status" value="1"/>
</dbReference>
<dbReference type="EMBL" id="AZEC01000002">
    <property type="protein sequence ID" value="KRL14062.1"/>
    <property type="molecule type" value="Genomic_DNA"/>
</dbReference>
<evidence type="ECO:0000313" key="4">
    <source>
        <dbReference type="Proteomes" id="UP000051330"/>
    </source>
</evidence>
<dbReference type="InterPro" id="IPR003797">
    <property type="entry name" value="DegV"/>
</dbReference>
<dbReference type="InterPro" id="IPR043168">
    <property type="entry name" value="DegV_C"/>
</dbReference>
<proteinExistence type="predicted"/>
<dbReference type="InterPro" id="IPR050270">
    <property type="entry name" value="DegV_domain_contain"/>
</dbReference>
<dbReference type="Pfam" id="PF02645">
    <property type="entry name" value="DegV"/>
    <property type="match status" value="1"/>
</dbReference>
<dbReference type="PANTHER" id="PTHR33434">
    <property type="entry name" value="DEGV DOMAIN-CONTAINING PROTEIN DR_1986-RELATED"/>
    <property type="match status" value="1"/>
</dbReference>
<reference evidence="3 4" key="1">
    <citation type="journal article" date="2015" name="Genome Announc.">
        <title>Expanding the biotechnology potential of lactobacilli through comparative genomics of 213 strains and associated genera.</title>
        <authorList>
            <person name="Sun Z."/>
            <person name="Harris H.M."/>
            <person name="McCann A."/>
            <person name="Guo C."/>
            <person name="Argimon S."/>
            <person name="Zhang W."/>
            <person name="Yang X."/>
            <person name="Jeffery I.B."/>
            <person name="Cooney J.C."/>
            <person name="Kagawa T.F."/>
            <person name="Liu W."/>
            <person name="Song Y."/>
            <person name="Salvetti E."/>
            <person name="Wrobel A."/>
            <person name="Rasinkangas P."/>
            <person name="Parkhill J."/>
            <person name="Rea M.C."/>
            <person name="O'Sullivan O."/>
            <person name="Ritari J."/>
            <person name="Douillard F.P."/>
            <person name="Paul Ross R."/>
            <person name="Yang R."/>
            <person name="Briner A.E."/>
            <person name="Felis G.E."/>
            <person name="de Vos W.M."/>
            <person name="Barrangou R."/>
            <person name="Klaenhammer T.R."/>
            <person name="Caufield P.W."/>
            <person name="Cui Y."/>
            <person name="Zhang H."/>
            <person name="O'Toole P.W."/>
        </authorList>
    </citation>
    <scope>NUCLEOTIDE SEQUENCE [LARGE SCALE GENOMIC DNA]</scope>
    <source>
        <strain evidence="3 4">DSM 12744</strain>
    </source>
</reference>
<comment type="function">
    <text evidence="1">May bind long-chain fatty acids, such as palmitate, and may play a role in lipid transport or fatty acid metabolism.</text>
</comment>
<evidence type="ECO:0000313" key="3">
    <source>
        <dbReference type="EMBL" id="KRL14062.1"/>
    </source>
</evidence>
<evidence type="ECO:0000256" key="2">
    <source>
        <dbReference type="ARBA" id="ARBA00023121"/>
    </source>
</evidence>
<keyword evidence="4" id="KW-1185">Reference proteome</keyword>